<dbReference type="EnsemblBacteria" id="ACO77401">
    <property type="protein sequence ID" value="ACO77401"/>
    <property type="gene ID" value="Avin_11720"/>
</dbReference>
<reference evidence="1 2" key="1">
    <citation type="journal article" date="2009" name="J. Bacteriol.">
        <title>Genome sequence of Azotobacter vinelandii, an obligate aerobe specialized to support diverse anaerobic metabolic processes.</title>
        <authorList>
            <person name="Setubal J.C."/>
            <person name="dos Santos P."/>
            <person name="Goldman B.S."/>
            <person name="Ertesvag H."/>
            <person name="Espin G."/>
            <person name="Rubio L.M."/>
            <person name="Valla S."/>
            <person name="Almeida N.F."/>
            <person name="Balasubramanian D."/>
            <person name="Cromes L."/>
            <person name="Curatti L."/>
            <person name="Du Z."/>
            <person name="Godsy E."/>
            <person name="Goodner B."/>
            <person name="Hellner-Burris K."/>
            <person name="Hernandez J.A."/>
            <person name="Houmiel K."/>
            <person name="Imperial J."/>
            <person name="Kennedy C."/>
            <person name="Larson T.J."/>
            <person name="Latreille P."/>
            <person name="Ligon L.S."/>
            <person name="Lu J."/>
            <person name="Maerk M."/>
            <person name="Miller N.M."/>
            <person name="Norton S."/>
            <person name="O'Carroll I.P."/>
            <person name="Paulsen I."/>
            <person name="Raulfs E.C."/>
            <person name="Roemer R."/>
            <person name="Rosser J."/>
            <person name="Segura D."/>
            <person name="Slater S."/>
            <person name="Stricklin S.L."/>
            <person name="Studholme D.J."/>
            <person name="Sun J."/>
            <person name="Viana C.J."/>
            <person name="Wallin E."/>
            <person name="Wang B."/>
            <person name="Wheeler C."/>
            <person name="Zhu H."/>
            <person name="Dean D.R."/>
            <person name="Dixon R."/>
            <person name="Wood D."/>
        </authorList>
    </citation>
    <scope>NUCLEOTIDE SEQUENCE [LARGE SCALE GENOMIC DNA]</scope>
    <source>
        <strain evidence="2">DJ / ATCC BAA-1303</strain>
    </source>
</reference>
<evidence type="ECO:0000313" key="1">
    <source>
        <dbReference type="EMBL" id="ACO77401.1"/>
    </source>
</evidence>
<sequence>MDLVFFGFSKGFHSSNNLRFYIFILK</sequence>
<keyword evidence="2" id="KW-1185">Reference proteome</keyword>
<accession>C1DPG9</accession>
<protein>
    <submittedName>
        <fullName evidence="1">Uncharacterized protein</fullName>
    </submittedName>
</protein>
<name>C1DPG9_AZOVD</name>
<dbReference type="HOGENOM" id="CLU_3416576_0_0_6"/>
<dbReference type="Proteomes" id="UP000002424">
    <property type="component" value="Chromosome"/>
</dbReference>
<dbReference type="KEGG" id="avn:Avin_11720"/>
<proteinExistence type="predicted"/>
<dbReference type="AlphaFoldDB" id="C1DPG9"/>
<gene>
    <name evidence="1" type="ordered locus">Avin_11720</name>
</gene>
<dbReference type="EMBL" id="CP001157">
    <property type="protein sequence ID" value="ACO77401.1"/>
    <property type="molecule type" value="Genomic_DNA"/>
</dbReference>
<organism evidence="1 2">
    <name type="scientific">Azotobacter vinelandii (strain DJ / ATCC BAA-1303)</name>
    <dbReference type="NCBI Taxonomy" id="322710"/>
    <lineage>
        <taxon>Bacteria</taxon>
        <taxon>Pseudomonadati</taxon>
        <taxon>Pseudomonadota</taxon>
        <taxon>Gammaproteobacteria</taxon>
        <taxon>Pseudomonadales</taxon>
        <taxon>Pseudomonadaceae</taxon>
        <taxon>Azotobacter</taxon>
    </lineage>
</organism>
<evidence type="ECO:0000313" key="2">
    <source>
        <dbReference type="Proteomes" id="UP000002424"/>
    </source>
</evidence>